<dbReference type="Pfam" id="PF07100">
    <property type="entry name" value="ASRT"/>
    <property type="match status" value="1"/>
</dbReference>
<dbReference type="RefSeq" id="WP_189603739.1">
    <property type="nucleotide sequence ID" value="NZ_BMXB01000002.1"/>
</dbReference>
<dbReference type="InterPro" id="IPR036698">
    <property type="entry name" value="TM1070-like_sf"/>
</dbReference>
<evidence type="ECO:0008006" key="3">
    <source>
        <dbReference type="Google" id="ProtNLM"/>
    </source>
</evidence>
<name>A0A918SC96_9FLAO</name>
<dbReference type="InterPro" id="IPR009794">
    <property type="entry name" value="ASRT"/>
</dbReference>
<dbReference type="PIRSF" id="PIRSF008711">
    <property type="entry name" value="UCP008711"/>
    <property type="match status" value="1"/>
</dbReference>
<dbReference type="Gene3D" id="2.60.290.11">
    <property type="entry name" value="TM1070-like"/>
    <property type="match status" value="1"/>
</dbReference>
<dbReference type="SUPFAM" id="SSF89232">
    <property type="entry name" value="Hypothetical protein TM1070"/>
    <property type="match status" value="1"/>
</dbReference>
<proteinExistence type="predicted"/>
<comment type="caution">
    <text evidence="1">The sequence shown here is derived from an EMBL/GenBank/DDBJ whole genome shotgun (WGS) entry which is preliminary data.</text>
</comment>
<dbReference type="EMBL" id="BMXB01000002">
    <property type="protein sequence ID" value="GHA31498.1"/>
    <property type="molecule type" value="Genomic_DNA"/>
</dbReference>
<accession>A0A918SC96</accession>
<gene>
    <name evidence="1" type="ORF">GCM10007103_11430</name>
</gene>
<evidence type="ECO:0000313" key="2">
    <source>
        <dbReference type="Proteomes" id="UP000610456"/>
    </source>
</evidence>
<sequence length="125" mass="14047">MKAYGKIDWAFAAGRIPFRTTGKEPEMNSHDKIAILNTSGEDALVELLIFYEDQSPIGTYEVAVEAKRLRKIRFNDLIDPEAIRLERNYSCFIKTSVPVVIQFSRMNTGQNANAEMGGMAFPADL</sequence>
<organism evidence="1 2">
    <name type="scientific">Salinimicrobium marinum</name>
    <dbReference type="NCBI Taxonomy" id="680283"/>
    <lineage>
        <taxon>Bacteria</taxon>
        <taxon>Pseudomonadati</taxon>
        <taxon>Bacteroidota</taxon>
        <taxon>Flavobacteriia</taxon>
        <taxon>Flavobacteriales</taxon>
        <taxon>Flavobacteriaceae</taxon>
        <taxon>Salinimicrobium</taxon>
    </lineage>
</organism>
<keyword evidence="2" id="KW-1185">Reference proteome</keyword>
<dbReference type="Proteomes" id="UP000610456">
    <property type="component" value="Unassembled WGS sequence"/>
</dbReference>
<reference evidence="1" key="1">
    <citation type="journal article" date="2014" name="Int. J. Syst. Evol. Microbiol.">
        <title>Complete genome sequence of Corynebacterium casei LMG S-19264T (=DSM 44701T), isolated from a smear-ripened cheese.</title>
        <authorList>
            <consortium name="US DOE Joint Genome Institute (JGI-PGF)"/>
            <person name="Walter F."/>
            <person name="Albersmeier A."/>
            <person name="Kalinowski J."/>
            <person name="Ruckert C."/>
        </authorList>
    </citation>
    <scope>NUCLEOTIDE SEQUENCE</scope>
    <source>
        <strain evidence="1">KCTC 12719</strain>
    </source>
</reference>
<protein>
    <recommendedName>
        <fullName evidence="3">Sensory rhodopsin transducer</fullName>
    </recommendedName>
</protein>
<reference evidence="1" key="2">
    <citation type="submission" date="2020-09" db="EMBL/GenBank/DDBJ databases">
        <authorList>
            <person name="Sun Q."/>
            <person name="Kim S."/>
        </authorList>
    </citation>
    <scope>NUCLEOTIDE SEQUENCE</scope>
    <source>
        <strain evidence="1">KCTC 12719</strain>
    </source>
</reference>
<dbReference type="AlphaFoldDB" id="A0A918SC96"/>
<evidence type="ECO:0000313" key="1">
    <source>
        <dbReference type="EMBL" id="GHA31498.1"/>
    </source>
</evidence>